<keyword evidence="2" id="KW-1185">Reference proteome</keyword>
<organism evidence="1 2">
    <name type="scientific">Cephalotus follicularis</name>
    <name type="common">Albany pitcher plant</name>
    <dbReference type="NCBI Taxonomy" id="3775"/>
    <lineage>
        <taxon>Eukaryota</taxon>
        <taxon>Viridiplantae</taxon>
        <taxon>Streptophyta</taxon>
        <taxon>Embryophyta</taxon>
        <taxon>Tracheophyta</taxon>
        <taxon>Spermatophyta</taxon>
        <taxon>Magnoliopsida</taxon>
        <taxon>eudicotyledons</taxon>
        <taxon>Gunneridae</taxon>
        <taxon>Pentapetalae</taxon>
        <taxon>rosids</taxon>
        <taxon>fabids</taxon>
        <taxon>Oxalidales</taxon>
        <taxon>Cephalotaceae</taxon>
        <taxon>Cephalotus</taxon>
    </lineage>
</organism>
<evidence type="ECO:0000313" key="2">
    <source>
        <dbReference type="Proteomes" id="UP000187406"/>
    </source>
</evidence>
<dbReference type="OrthoDB" id="1741103at2759"/>
<proteinExistence type="predicted"/>
<dbReference type="AlphaFoldDB" id="A0A1Q3CQM3"/>
<sequence length="104" mass="12037">LLGNFIQGLNLEIRCEVKAFKPCSMTTNISYTQLQEEKKIKDEKSRTNKGFNKQSIGGIVFSGSFNLNRNPPTKHLTQEELKERTSKGICWHCDDIWHRGHRCK</sequence>
<dbReference type="Proteomes" id="UP000187406">
    <property type="component" value="Unassembled WGS sequence"/>
</dbReference>
<evidence type="ECO:0000313" key="1">
    <source>
        <dbReference type="EMBL" id="GAV82383.1"/>
    </source>
</evidence>
<protein>
    <submittedName>
        <fullName evidence="1">Uncharacterized protein</fullName>
    </submittedName>
</protein>
<comment type="caution">
    <text evidence="1">The sequence shown here is derived from an EMBL/GenBank/DDBJ whole genome shotgun (WGS) entry which is preliminary data.</text>
</comment>
<name>A0A1Q3CQM3_CEPFO</name>
<dbReference type="EMBL" id="BDDD01002623">
    <property type="protein sequence ID" value="GAV82383.1"/>
    <property type="molecule type" value="Genomic_DNA"/>
</dbReference>
<reference evidence="2" key="1">
    <citation type="submission" date="2016-04" db="EMBL/GenBank/DDBJ databases">
        <title>Cephalotus genome sequencing.</title>
        <authorList>
            <person name="Fukushima K."/>
            <person name="Hasebe M."/>
            <person name="Fang X."/>
        </authorList>
    </citation>
    <scope>NUCLEOTIDE SEQUENCE [LARGE SCALE GENOMIC DNA]</scope>
    <source>
        <strain evidence="2">cv. St1</strain>
    </source>
</reference>
<dbReference type="InParanoid" id="A0A1Q3CQM3"/>
<gene>
    <name evidence="1" type="ORF">CFOL_v3_25835</name>
</gene>
<accession>A0A1Q3CQM3</accession>
<feature type="non-terminal residue" evidence="1">
    <location>
        <position position="1"/>
    </location>
</feature>